<reference evidence="2 3" key="1">
    <citation type="journal article" date="2023" name="Plants (Basel)">
        <title>Bridging the Gap: Combining Genomics and Transcriptomics Approaches to Understand Stylosanthes scabra, an Orphan Legume from the Brazilian Caatinga.</title>
        <authorList>
            <person name="Ferreira-Neto J.R.C."/>
            <person name="da Silva M.D."/>
            <person name="Binneck E."/>
            <person name="de Melo N.F."/>
            <person name="da Silva R.H."/>
            <person name="de Melo A.L.T.M."/>
            <person name="Pandolfi V."/>
            <person name="Bustamante F.O."/>
            <person name="Brasileiro-Vidal A.C."/>
            <person name="Benko-Iseppon A.M."/>
        </authorList>
    </citation>
    <scope>NUCLEOTIDE SEQUENCE [LARGE SCALE GENOMIC DNA]</scope>
    <source>
        <tissue evidence="2">Leaves</tissue>
    </source>
</reference>
<feature type="compositionally biased region" description="Polar residues" evidence="1">
    <location>
        <begin position="343"/>
        <end position="376"/>
    </location>
</feature>
<gene>
    <name evidence="2" type="ORF">PIB30_030633</name>
</gene>
<dbReference type="InterPro" id="IPR044824">
    <property type="entry name" value="MAIN-like"/>
</dbReference>
<evidence type="ECO:0000313" key="2">
    <source>
        <dbReference type="EMBL" id="MED6206862.1"/>
    </source>
</evidence>
<organism evidence="2 3">
    <name type="scientific">Stylosanthes scabra</name>
    <dbReference type="NCBI Taxonomy" id="79078"/>
    <lineage>
        <taxon>Eukaryota</taxon>
        <taxon>Viridiplantae</taxon>
        <taxon>Streptophyta</taxon>
        <taxon>Embryophyta</taxon>
        <taxon>Tracheophyta</taxon>
        <taxon>Spermatophyta</taxon>
        <taxon>Magnoliopsida</taxon>
        <taxon>eudicotyledons</taxon>
        <taxon>Gunneridae</taxon>
        <taxon>Pentapetalae</taxon>
        <taxon>rosids</taxon>
        <taxon>fabids</taxon>
        <taxon>Fabales</taxon>
        <taxon>Fabaceae</taxon>
        <taxon>Papilionoideae</taxon>
        <taxon>50 kb inversion clade</taxon>
        <taxon>dalbergioids sensu lato</taxon>
        <taxon>Dalbergieae</taxon>
        <taxon>Pterocarpus clade</taxon>
        <taxon>Stylosanthes</taxon>
    </lineage>
</organism>
<dbReference type="PANTHER" id="PTHR46033">
    <property type="entry name" value="PROTEIN MAIN-LIKE 2"/>
    <property type="match status" value="1"/>
</dbReference>
<proteinExistence type="predicted"/>
<sequence length="396" mass="45097">MEMSGCLPLVLSWIYQRFPRFCPPGRNVMGFSLVSRLNGLALTTRDTHGRRQLEFRNELDRVGVDDVRIPKLFVWTPYMTPQWRAIEPAWVHEAAEIQTWLATVPIVPFMYVRFRHIDRVKGQFGGEQPVPLHPVNLDGFRGARGDDRWEYTQWWAVACRQRFLTQDRLLQDPRGFQLLGDVPPAASQERDPIVLPRDAPARGDIWQKGEGVPSSGREDPQSSGDDEDEEAEYARQENIPERGGDEDLGGHDPVPHEPDLDFFSGADVDLAWFMEYGGGSRSQPGEGGPPSHRYGPPSDMYELFSCGEQTMDQIAHGYVTSRPTDDAVYRPSPPMQPHPDHSQPCQGFQYYQPSSQSFLRTSPQQQYQLPSPHCQTYYQPSPQPSYPSPSWAQPHY</sequence>
<comment type="caution">
    <text evidence="2">The sequence shown here is derived from an EMBL/GenBank/DDBJ whole genome shotgun (WGS) entry which is preliminary data.</text>
</comment>
<feature type="region of interest" description="Disordered" evidence="1">
    <location>
        <begin position="277"/>
        <end position="301"/>
    </location>
</feature>
<evidence type="ECO:0008006" key="4">
    <source>
        <dbReference type="Google" id="ProtNLM"/>
    </source>
</evidence>
<keyword evidence="3" id="KW-1185">Reference proteome</keyword>
<feature type="region of interest" description="Disordered" evidence="1">
    <location>
        <begin position="319"/>
        <end position="396"/>
    </location>
</feature>
<accession>A0ABU6Y8T6</accession>
<evidence type="ECO:0000256" key="1">
    <source>
        <dbReference type="SAM" id="MobiDB-lite"/>
    </source>
</evidence>
<feature type="compositionally biased region" description="Gly residues" evidence="1">
    <location>
        <begin position="277"/>
        <end position="288"/>
    </location>
</feature>
<dbReference type="Proteomes" id="UP001341840">
    <property type="component" value="Unassembled WGS sequence"/>
</dbReference>
<name>A0ABU6Y8T6_9FABA</name>
<evidence type="ECO:0000313" key="3">
    <source>
        <dbReference type="Proteomes" id="UP001341840"/>
    </source>
</evidence>
<dbReference type="EMBL" id="JASCZI010241784">
    <property type="protein sequence ID" value="MED6206862.1"/>
    <property type="molecule type" value="Genomic_DNA"/>
</dbReference>
<protein>
    <recommendedName>
        <fullName evidence="4">Aminotransferase-like plant mobile domain-containing protein</fullName>
    </recommendedName>
</protein>
<feature type="compositionally biased region" description="Basic and acidic residues" evidence="1">
    <location>
        <begin position="232"/>
        <end position="259"/>
    </location>
</feature>
<dbReference type="PANTHER" id="PTHR46033:SF8">
    <property type="entry name" value="PROTEIN MAINTENANCE OF MERISTEMS-LIKE"/>
    <property type="match status" value="1"/>
</dbReference>
<feature type="region of interest" description="Disordered" evidence="1">
    <location>
        <begin position="180"/>
        <end position="262"/>
    </location>
</feature>